<dbReference type="GO" id="GO:0043041">
    <property type="term" value="P:amino acid activation for nonribosomal peptide biosynthetic process"/>
    <property type="evidence" value="ECO:0007669"/>
    <property type="project" value="TreeGrafter"/>
</dbReference>
<accession>A0A4Q9M5J5</accession>
<dbReference type="GO" id="GO:0005737">
    <property type="term" value="C:cytoplasm"/>
    <property type="evidence" value="ECO:0007669"/>
    <property type="project" value="TreeGrafter"/>
</dbReference>
<dbReference type="Gene3D" id="2.30.38.10">
    <property type="entry name" value="Luciferase, Domain 3"/>
    <property type="match status" value="1"/>
</dbReference>
<dbReference type="Proteomes" id="UP000292957">
    <property type="component" value="Unassembled WGS sequence"/>
</dbReference>
<dbReference type="PANTHER" id="PTHR45527:SF1">
    <property type="entry name" value="FATTY ACID SYNTHASE"/>
    <property type="match status" value="1"/>
</dbReference>
<organism evidence="2">
    <name type="scientific">Dichomitus squalens</name>
    <dbReference type="NCBI Taxonomy" id="114155"/>
    <lineage>
        <taxon>Eukaryota</taxon>
        <taxon>Fungi</taxon>
        <taxon>Dikarya</taxon>
        <taxon>Basidiomycota</taxon>
        <taxon>Agaricomycotina</taxon>
        <taxon>Agaricomycetes</taxon>
        <taxon>Polyporales</taxon>
        <taxon>Polyporaceae</taxon>
        <taxon>Dichomitus</taxon>
    </lineage>
</organism>
<gene>
    <name evidence="2" type="ORF">BD311DRAFT_824984</name>
</gene>
<dbReference type="EMBL" id="ML143551">
    <property type="protein sequence ID" value="TBU22224.1"/>
    <property type="molecule type" value="Genomic_DNA"/>
</dbReference>
<dbReference type="Gene3D" id="3.30.300.30">
    <property type="match status" value="1"/>
</dbReference>
<dbReference type="SUPFAM" id="SSF56801">
    <property type="entry name" value="Acetyl-CoA synthetase-like"/>
    <property type="match status" value="1"/>
</dbReference>
<dbReference type="GO" id="GO:0044550">
    <property type="term" value="P:secondary metabolite biosynthetic process"/>
    <property type="evidence" value="ECO:0007669"/>
    <property type="project" value="TreeGrafter"/>
</dbReference>
<sequence>MLVVSIGYLNPPELTKMRYRRDPFRADGYGQRGMMYDTGDLVRLRTDGKFDHLGSVDEQVKVGLATLVTPPVLTQRVQIVNSGADGELHEFYTPSSVSAAAVLEATIALQSCYTVPSKYIALDTLLLTSNGKLDQRRLCDMADDPDVRCEIVHVWWLILSGRQYRLFGRSLNLQRHGGGNREQEDFLLFLQSNAGIGIHPPPLKRFPLLRLRLR</sequence>
<keyword evidence="1" id="KW-0511">Multifunctional enzyme</keyword>
<evidence type="ECO:0000256" key="1">
    <source>
        <dbReference type="ARBA" id="ARBA00023268"/>
    </source>
</evidence>
<reference evidence="2" key="1">
    <citation type="submission" date="2019-01" db="EMBL/GenBank/DDBJ databases">
        <title>Draft genome sequences of three monokaryotic isolates of the white-rot basidiomycete fungus Dichomitus squalens.</title>
        <authorList>
            <consortium name="DOE Joint Genome Institute"/>
            <person name="Lopez S.C."/>
            <person name="Andreopoulos B."/>
            <person name="Pangilinan J."/>
            <person name="Lipzen A."/>
            <person name="Riley R."/>
            <person name="Ahrendt S."/>
            <person name="Ng V."/>
            <person name="Barry K."/>
            <person name="Daum C."/>
            <person name="Grigoriev I.V."/>
            <person name="Hilden K.S."/>
            <person name="Makela M.R."/>
            <person name="de Vries R.P."/>
        </authorList>
    </citation>
    <scope>NUCLEOTIDE SEQUENCE [LARGE SCALE GENOMIC DNA]</scope>
    <source>
        <strain evidence="2">OM18370.1</strain>
    </source>
</reference>
<dbReference type="OrthoDB" id="416786at2759"/>
<dbReference type="InterPro" id="IPR045851">
    <property type="entry name" value="AMP-bd_C_sf"/>
</dbReference>
<dbReference type="AlphaFoldDB" id="A0A4Q9M5J5"/>
<dbReference type="PANTHER" id="PTHR45527">
    <property type="entry name" value="NONRIBOSOMAL PEPTIDE SYNTHETASE"/>
    <property type="match status" value="1"/>
</dbReference>
<dbReference type="GO" id="GO:0031177">
    <property type="term" value="F:phosphopantetheine binding"/>
    <property type="evidence" value="ECO:0007669"/>
    <property type="project" value="TreeGrafter"/>
</dbReference>
<proteinExistence type="predicted"/>
<evidence type="ECO:0000313" key="2">
    <source>
        <dbReference type="EMBL" id="TBU22224.1"/>
    </source>
</evidence>
<protein>
    <submittedName>
        <fullName evidence="2">Uncharacterized protein</fullName>
    </submittedName>
</protein>
<name>A0A4Q9M5J5_9APHY</name>